<organism evidence="3 4">
    <name type="scientific">Psychromarinibacter sediminicola</name>
    <dbReference type="NCBI Taxonomy" id="3033385"/>
    <lineage>
        <taxon>Bacteria</taxon>
        <taxon>Pseudomonadati</taxon>
        <taxon>Pseudomonadota</taxon>
        <taxon>Alphaproteobacteria</taxon>
        <taxon>Rhodobacterales</taxon>
        <taxon>Paracoccaceae</taxon>
        <taxon>Psychromarinibacter</taxon>
    </lineage>
</organism>
<dbReference type="GO" id="GO:0008410">
    <property type="term" value="F:CoA-transferase activity"/>
    <property type="evidence" value="ECO:0007669"/>
    <property type="project" value="TreeGrafter"/>
</dbReference>
<dbReference type="InterPro" id="IPR003673">
    <property type="entry name" value="CoA-Trfase_fam_III"/>
</dbReference>
<keyword evidence="1 3" id="KW-0808">Transferase</keyword>
<dbReference type="EMBL" id="JARGYC010000002">
    <property type="protein sequence ID" value="MDF0599305.1"/>
    <property type="molecule type" value="Genomic_DNA"/>
</dbReference>
<dbReference type="Pfam" id="PF02515">
    <property type="entry name" value="CoA_transf_3"/>
    <property type="match status" value="1"/>
</dbReference>
<evidence type="ECO:0000256" key="2">
    <source>
        <dbReference type="SAM" id="MobiDB-lite"/>
    </source>
</evidence>
<evidence type="ECO:0000256" key="1">
    <source>
        <dbReference type="ARBA" id="ARBA00022679"/>
    </source>
</evidence>
<dbReference type="AlphaFoldDB" id="A0AAE3T8B3"/>
<evidence type="ECO:0000313" key="4">
    <source>
        <dbReference type="Proteomes" id="UP001220964"/>
    </source>
</evidence>
<sequence length="381" mass="40835">MPQPLEGIRVVDFTHVVAGPLATHFLRLLGAEVVKVETPQGDPLRNYSLVPEERGMAPAFVGINAGKKSVVLDLKSEDGQRAARRLIRSADIVVENFRPGVMDRLGFGFEAAKALKPDILYCSVSGFGQVSPLRDHPAIDQIVQSMSGLMNVSGLEEDGPIRIGIPIVDTFCGVLAALAMLAAVIQRDRFGGEGRMIDVAMLDATMVMMLSVVNPFLLNGTPYERCGNRGFSRAPTADTFSCAEGQITIGAVQDNQVRRLFEALGRPDLSDDPRFADRDSRMAHDEVLQAEIRDALAARPAAEWGTILAAAGVPAGEVLYFGDVLDRGWVDERDLFLSIPFGGGQAQVLNAGFRFDAAGPGHDRPAPKLGADTDAVLSATP</sequence>
<gene>
    <name evidence="3" type="ORF">P1J78_01040</name>
</gene>
<proteinExistence type="predicted"/>
<feature type="region of interest" description="Disordered" evidence="2">
    <location>
        <begin position="360"/>
        <end position="381"/>
    </location>
</feature>
<name>A0AAE3T8B3_9RHOB</name>
<comment type="caution">
    <text evidence="3">The sequence shown here is derived from an EMBL/GenBank/DDBJ whole genome shotgun (WGS) entry which is preliminary data.</text>
</comment>
<dbReference type="InterPro" id="IPR050483">
    <property type="entry name" value="CoA-transferase_III_domain"/>
</dbReference>
<reference evidence="3" key="1">
    <citation type="submission" date="2023-03" db="EMBL/GenBank/DDBJ databases">
        <title>Multiphase analysis and comparison of six strains from genera Psychromarinibacter, Lutimaribacter, and Maritimibacter, including a novel species: Psychromarinibacter sediminicola sp. nov.</title>
        <authorList>
            <person name="Wang Y.-H."/>
            <person name="Ye M.-Q."/>
            <person name="Du Z.-J."/>
        </authorList>
    </citation>
    <scope>NUCLEOTIDE SEQUENCE</scope>
    <source>
        <strain evidence="3">C21-152</strain>
    </source>
</reference>
<evidence type="ECO:0000313" key="3">
    <source>
        <dbReference type="EMBL" id="MDF0599305.1"/>
    </source>
</evidence>
<dbReference type="Gene3D" id="3.40.50.10540">
    <property type="entry name" value="Crotonobetainyl-coa:carnitine coa-transferase, domain 1"/>
    <property type="match status" value="1"/>
</dbReference>
<dbReference type="RefSeq" id="WP_275565453.1">
    <property type="nucleotide sequence ID" value="NZ_JARGYC010000002.1"/>
</dbReference>
<dbReference type="SUPFAM" id="SSF89796">
    <property type="entry name" value="CoA-transferase family III (CaiB/BaiF)"/>
    <property type="match status" value="1"/>
</dbReference>
<protein>
    <submittedName>
        <fullName evidence="3">CoA transferase</fullName>
    </submittedName>
</protein>
<dbReference type="Gene3D" id="3.30.1540.10">
    <property type="entry name" value="formyl-coa transferase, domain 3"/>
    <property type="match status" value="1"/>
</dbReference>
<accession>A0AAE3T8B3</accession>
<dbReference type="PANTHER" id="PTHR48207">
    <property type="entry name" value="SUCCINATE--HYDROXYMETHYLGLUTARATE COA-TRANSFERASE"/>
    <property type="match status" value="1"/>
</dbReference>
<dbReference type="PANTHER" id="PTHR48207:SF3">
    <property type="entry name" value="SUCCINATE--HYDROXYMETHYLGLUTARATE COA-TRANSFERASE"/>
    <property type="match status" value="1"/>
</dbReference>
<dbReference type="Proteomes" id="UP001220964">
    <property type="component" value="Unassembled WGS sequence"/>
</dbReference>
<dbReference type="InterPro" id="IPR044855">
    <property type="entry name" value="CoA-Trfase_III_dom3_sf"/>
</dbReference>
<keyword evidence="4" id="KW-1185">Reference proteome</keyword>
<dbReference type="InterPro" id="IPR023606">
    <property type="entry name" value="CoA-Trfase_III_dom_1_sf"/>
</dbReference>